<dbReference type="PANTHER" id="PTHR43310:SF1">
    <property type="entry name" value="SULFATE TRANSPORTER YBAR-RELATED"/>
    <property type="match status" value="1"/>
</dbReference>
<dbReference type="Pfam" id="PF01740">
    <property type="entry name" value="STAS"/>
    <property type="match status" value="1"/>
</dbReference>
<feature type="transmembrane region" description="Helical" evidence="5">
    <location>
        <begin position="333"/>
        <end position="353"/>
    </location>
</feature>
<feature type="transmembrane region" description="Helical" evidence="5">
    <location>
        <begin position="198"/>
        <end position="215"/>
    </location>
</feature>
<proteinExistence type="predicted"/>
<dbReference type="PROSITE" id="PS50801">
    <property type="entry name" value="STAS"/>
    <property type="match status" value="1"/>
</dbReference>
<dbReference type="SUPFAM" id="SSF51206">
    <property type="entry name" value="cAMP-binding domain-like"/>
    <property type="match status" value="1"/>
</dbReference>
<evidence type="ECO:0000256" key="2">
    <source>
        <dbReference type="ARBA" id="ARBA00022692"/>
    </source>
</evidence>
<dbReference type="Gene3D" id="2.60.120.10">
    <property type="entry name" value="Jelly Rolls"/>
    <property type="match status" value="1"/>
</dbReference>
<feature type="transmembrane region" description="Helical" evidence="5">
    <location>
        <begin position="101"/>
        <end position="119"/>
    </location>
</feature>
<dbReference type="RefSeq" id="WP_002715419.1">
    <property type="nucleotide sequence ID" value="NZ_UFSI01000001.1"/>
</dbReference>
<evidence type="ECO:0000256" key="5">
    <source>
        <dbReference type="SAM" id="Phobius"/>
    </source>
</evidence>
<accession>A0A380W7Z5</accession>
<feature type="transmembrane region" description="Helical" evidence="5">
    <location>
        <begin position="227"/>
        <end position="247"/>
    </location>
</feature>
<organism evidence="8 9">
    <name type="scientific">Afipia felis</name>
    <name type="common">Cat scratch disease bacillus</name>
    <dbReference type="NCBI Taxonomy" id="1035"/>
    <lineage>
        <taxon>Bacteria</taxon>
        <taxon>Pseudomonadati</taxon>
        <taxon>Pseudomonadota</taxon>
        <taxon>Alphaproteobacteria</taxon>
        <taxon>Hyphomicrobiales</taxon>
        <taxon>Nitrobacteraceae</taxon>
        <taxon>Afipia</taxon>
    </lineage>
</organism>
<dbReference type="PROSITE" id="PS00889">
    <property type="entry name" value="CNMP_BINDING_2"/>
    <property type="match status" value="1"/>
</dbReference>
<dbReference type="InterPro" id="IPR018488">
    <property type="entry name" value="cNMP-bd_CS"/>
</dbReference>
<dbReference type="InterPro" id="IPR036513">
    <property type="entry name" value="STAS_dom_sf"/>
</dbReference>
<feature type="transmembrane region" description="Helical" evidence="5">
    <location>
        <begin position="359"/>
        <end position="378"/>
    </location>
</feature>
<dbReference type="EMBL" id="UIGB01000001">
    <property type="protein sequence ID" value="SUU84593.1"/>
    <property type="molecule type" value="Genomic_DNA"/>
</dbReference>
<dbReference type="OrthoDB" id="9769739at2"/>
<feature type="domain" description="STAS" evidence="7">
    <location>
        <begin position="471"/>
        <end position="541"/>
    </location>
</feature>
<evidence type="ECO:0000259" key="7">
    <source>
        <dbReference type="PROSITE" id="PS50801"/>
    </source>
</evidence>
<keyword evidence="2 5" id="KW-0812">Transmembrane</keyword>
<comment type="subcellular location">
    <subcellularLocation>
        <location evidence="1">Membrane</location>
        <topology evidence="1">Multi-pass membrane protein</topology>
    </subcellularLocation>
</comment>
<evidence type="ECO:0000256" key="4">
    <source>
        <dbReference type="ARBA" id="ARBA00023136"/>
    </source>
</evidence>
<dbReference type="InterPro" id="IPR052706">
    <property type="entry name" value="Membrane-Transporter-like"/>
</dbReference>
<feature type="transmembrane region" description="Helical" evidence="5">
    <location>
        <begin position="170"/>
        <end position="191"/>
    </location>
</feature>
<keyword evidence="4 5" id="KW-0472">Membrane</keyword>
<feature type="transmembrane region" description="Helical" evidence="5">
    <location>
        <begin position="399"/>
        <end position="432"/>
    </location>
</feature>
<dbReference type="AlphaFoldDB" id="A0A380W7Z5"/>
<name>A0A380W7Z5_AFIFE</name>
<protein>
    <submittedName>
        <fullName evidence="8">Sulfate transporter ychM</fullName>
    </submittedName>
</protein>
<reference evidence="8 9" key="1">
    <citation type="submission" date="2018-06" db="EMBL/GenBank/DDBJ databases">
        <authorList>
            <consortium name="Pathogen Informatics"/>
            <person name="Doyle S."/>
        </authorList>
    </citation>
    <scope>NUCLEOTIDE SEQUENCE [LARGE SCALE GENOMIC DNA]</scope>
    <source>
        <strain evidence="8 9">NCTC12722</strain>
    </source>
</reference>
<dbReference type="SMART" id="SM00100">
    <property type="entry name" value="cNMP"/>
    <property type="match status" value="1"/>
</dbReference>
<evidence type="ECO:0000313" key="9">
    <source>
        <dbReference type="Proteomes" id="UP000254343"/>
    </source>
</evidence>
<dbReference type="Pfam" id="PF00027">
    <property type="entry name" value="cNMP_binding"/>
    <property type="match status" value="1"/>
</dbReference>
<dbReference type="Proteomes" id="UP000254343">
    <property type="component" value="Unassembled WGS sequence"/>
</dbReference>
<dbReference type="InterPro" id="IPR002645">
    <property type="entry name" value="STAS_dom"/>
</dbReference>
<dbReference type="CDD" id="cd07042">
    <property type="entry name" value="STAS_SulP_like_sulfate_transporter"/>
    <property type="match status" value="1"/>
</dbReference>
<dbReference type="InterPro" id="IPR000595">
    <property type="entry name" value="cNMP-bd_dom"/>
</dbReference>
<feature type="transmembrane region" description="Helical" evidence="5">
    <location>
        <begin position="259"/>
        <end position="281"/>
    </location>
</feature>
<evidence type="ECO:0000256" key="1">
    <source>
        <dbReference type="ARBA" id="ARBA00004141"/>
    </source>
</evidence>
<dbReference type="Pfam" id="PF00916">
    <property type="entry name" value="Sulfate_transp"/>
    <property type="match status" value="1"/>
</dbReference>
<dbReference type="InterPro" id="IPR011547">
    <property type="entry name" value="SLC26A/SulP_dom"/>
</dbReference>
<feature type="transmembrane region" description="Helical" evidence="5">
    <location>
        <begin position="301"/>
        <end position="321"/>
    </location>
</feature>
<dbReference type="SUPFAM" id="SSF52091">
    <property type="entry name" value="SpoIIaa-like"/>
    <property type="match status" value="1"/>
</dbReference>
<dbReference type="InterPro" id="IPR014710">
    <property type="entry name" value="RmlC-like_jellyroll"/>
</dbReference>
<feature type="transmembrane region" description="Helical" evidence="5">
    <location>
        <begin position="45"/>
        <end position="66"/>
    </location>
</feature>
<dbReference type="PANTHER" id="PTHR43310">
    <property type="entry name" value="SULFATE TRANSPORTER YBAR-RELATED"/>
    <property type="match status" value="1"/>
</dbReference>
<evidence type="ECO:0000313" key="8">
    <source>
        <dbReference type="EMBL" id="SUU84593.1"/>
    </source>
</evidence>
<dbReference type="PROSITE" id="PS50042">
    <property type="entry name" value="CNMP_BINDING_3"/>
    <property type="match status" value="1"/>
</dbReference>
<feature type="transmembrane region" description="Helical" evidence="5">
    <location>
        <begin position="131"/>
        <end position="150"/>
    </location>
</feature>
<dbReference type="InterPro" id="IPR018490">
    <property type="entry name" value="cNMP-bd_dom_sf"/>
</dbReference>
<sequence length="727" mass="76822">MSKTSFSLLAVLREAVAGATTASVALPLCVAAGVLAYSPLGGDRAAEGAVVGLISAIVGGSIASLFRCSSFVTTIPTNPNALIQATLLGGLLTAFDGNTAIALLVFPICAMLAGLWQIVIGSTGLARILKLAPYPVIAGFVSGVGFLIILSQLPLFIPHVALTDLANVEINASLLSRLSFGVFLVAGILFIVRLWPRIPALLAGLLVGSAIYHAMASLAPGVDLGPTIGAVDIAGWTPVNIFEIGGIAAQMGNYDAWRILILGSFTLALVGTLDTVFSLHAARKMADIDIDQNRDLIGQGVANAVTAAIGGLFVSTSLSLSSTNFQAGGRSRISTLAIAAVLLLGIVMVPHLIFALPRLVLAAILVVVGINVIDKWAIRMSVLSLFGPASRERAHARRSSLVVLAVALSTILGQPIVGGAVGVALSCVVFMIEMNRPIIRRQDTVASLRSKRIRSAAQRRLLTDRGIEAAVFELQGALFFGNADELEMRIARLPAHVKLVVVDFRTVKNIDASGAVVLQQIGNRLTRQDKRLLLSGLSDLQALHACAPDLALNTFADLDEALEQAEGDIIDRLSGEVGSGADIQLETSDFGLTMKPEYLTILASRMRSVTFTKGAVFCRAGDPSDRLWLLTKGSVSVWDTAAERRRRVASIGPGCTVGEMGLLNDRPRSAEVCADDDVHAYELTSVSLDWILENCPDVGRAVLTSIARQLAERLRDATEELRLKVSE</sequence>
<evidence type="ECO:0000259" key="6">
    <source>
        <dbReference type="PROSITE" id="PS50042"/>
    </source>
</evidence>
<feature type="domain" description="Cyclic nucleotide-binding" evidence="6">
    <location>
        <begin position="590"/>
        <end position="709"/>
    </location>
</feature>
<gene>
    <name evidence="8" type="primary">ychM_1</name>
    <name evidence="8" type="ORF">NCTC12722_01790</name>
</gene>
<dbReference type="CDD" id="cd00038">
    <property type="entry name" value="CAP_ED"/>
    <property type="match status" value="1"/>
</dbReference>
<dbReference type="Gene3D" id="3.30.750.24">
    <property type="entry name" value="STAS domain"/>
    <property type="match status" value="1"/>
</dbReference>
<keyword evidence="3 5" id="KW-1133">Transmembrane helix</keyword>
<dbReference type="GO" id="GO:0016020">
    <property type="term" value="C:membrane"/>
    <property type="evidence" value="ECO:0007669"/>
    <property type="project" value="UniProtKB-SubCell"/>
</dbReference>
<evidence type="ECO:0000256" key="3">
    <source>
        <dbReference type="ARBA" id="ARBA00022989"/>
    </source>
</evidence>